<proteinExistence type="predicted"/>
<evidence type="ECO:0000256" key="1">
    <source>
        <dbReference type="SAM" id="Phobius"/>
    </source>
</evidence>
<accession>A0A7S3Y9T5</accession>
<sequence>MACCIEGLYAVALLLLFLFTGGVVTPSMKSEEDFNHYGAKDSTYYSFLMWHYWFGAATVCMIVASICVLGCTNVQRTTAWVWAVVNSISGAFCVYGAHVLLPTDDGTSNENGLDWAGWFVTVLVLVIISILSGLGVQEKLRCHSSLECFALSEELVTMRSFSWMMHYFFVANTVVFFVLGLFRDLIWPNDPRQAAHLWAYVLLVSGVASCVGAYRLSVSRTTHVQGGYETQHAY</sequence>
<keyword evidence="1" id="KW-0812">Transmembrane</keyword>
<feature type="transmembrane region" description="Helical" evidence="1">
    <location>
        <begin position="167"/>
        <end position="186"/>
    </location>
</feature>
<feature type="transmembrane region" description="Helical" evidence="1">
    <location>
        <begin position="198"/>
        <end position="216"/>
    </location>
</feature>
<dbReference type="EMBL" id="HBIV01001741">
    <property type="protein sequence ID" value="CAE0645350.1"/>
    <property type="molecule type" value="Transcribed_RNA"/>
</dbReference>
<protein>
    <submittedName>
        <fullName evidence="2">Uncharacterized protein</fullName>
    </submittedName>
</protein>
<feature type="transmembrane region" description="Helical" evidence="1">
    <location>
        <begin position="79"/>
        <end position="100"/>
    </location>
</feature>
<keyword evidence="1" id="KW-0472">Membrane</keyword>
<organism evidence="2">
    <name type="scientific">Lotharella globosa</name>
    <dbReference type="NCBI Taxonomy" id="91324"/>
    <lineage>
        <taxon>Eukaryota</taxon>
        <taxon>Sar</taxon>
        <taxon>Rhizaria</taxon>
        <taxon>Cercozoa</taxon>
        <taxon>Chlorarachniophyceae</taxon>
        <taxon>Lotharella</taxon>
    </lineage>
</organism>
<keyword evidence="1" id="KW-1133">Transmembrane helix</keyword>
<reference evidence="2" key="1">
    <citation type="submission" date="2021-01" db="EMBL/GenBank/DDBJ databases">
        <authorList>
            <person name="Corre E."/>
            <person name="Pelletier E."/>
            <person name="Niang G."/>
            <person name="Scheremetjew M."/>
            <person name="Finn R."/>
            <person name="Kale V."/>
            <person name="Holt S."/>
            <person name="Cochrane G."/>
            <person name="Meng A."/>
            <person name="Brown T."/>
            <person name="Cohen L."/>
        </authorList>
    </citation>
    <scope>NUCLEOTIDE SEQUENCE</scope>
    <source>
        <strain evidence="2">CCCM811</strain>
    </source>
</reference>
<gene>
    <name evidence="2" type="ORF">LGLO00237_LOCUS1207</name>
</gene>
<name>A0A7S3Y9T5_9EUKA</name>
<feature type="transmembrane region" description="Helical" evidence="1">
    <location>
        <begin position="7"/>
        <end position="28"/>
    </location>
</feature>
<feature type="transmembrane region" description="Helical" evidence="1">
    <location>
        <begin position="115"/>
        <end position="136"/>
    </location>
</feature>
<dbReference type="AlphaFoldDB" id="A0A7S3Y9T5"/>
<evidence type="ECO:0000313" key="2">
    <source>
        <dbReference type="EMBL" id="CAE0645350.1"/>
    </source>
</evidence>
<feature type="transmembrane region" description="Helical" evidence="1">
    <location>
        <begin position="48"/>
        <end position="72"/>
    </location>
</feature>